<dbReference type="GO" id="GO:0020037">
    <property type="term" value="F:heme binding"/>
    <property type="evidence" value="ECO:0007669"/>
    <property type="project" value="InterPro"/>
</dbReference>
<dbReference type="InterPro" id="IPR036909">
    <property type="entry name" value="Cyt_c-like_dom_sf"/>
</dbReference>
<dbReference type="Pfam" id="PF06537">
    <property type="entry name" value="DHOR"/>
    <property type="match status" value="1"/>
</dbReference>
<feature type="chain" id="PRO_5020234539" evidence="5">
    <location>
        <begin position="23"/>
        <end position="405"/>
    </location>
</feature>
<dbReference type="PANTHER" id="PTHR30600">
    <property type="entry name" value="CYTOCHROME C PEROXIDASE-RELATED"/>
    <property type="match status" value="1"/>
</dbReference>
<dbReference type="PROSITE" id="PS51007">
    <property type="entry name" value="CYTC"/>
    <property type="match status" value="2"/>
</dbReference>
<protein>
    <submittedName>
        <fullName evidence="7">CxxC motif-containing protein (DUF1111 family)</fullName>
    </submittedName>
</protein>
<dbReference type="EMBL" id="SMAI01000001">
    <property type="protein sequence ID" value="TCT07666.1"/>
    <property type="molecule type" value="Genomic_DNA"/>
</dbReference>
<evidence type="ECO:0000256" key="1">
    <source>
        <dbReference type="ARBA" id="ARBA00022617"/>
    </source>
</evidence>
<dbReference type="SUPFAM" id="SSF46626">
    <property type="entry name" value="Cytochrome c"/>
    <property type="match status" value="1"/>
</dbReference>
<dbReference type="GO" id="GO:0009055">
    <property type="term" value="F:electron transfer activity"/>
    <property type="evidence" value="ECO:0007669"/>
    <property type="project" value="InterPro"/>
</dbReference>
<dbReference type="Proteomes" id="UP000294664">
    <property type="component" value="Unassembled WGS sequence"/>
</dbReference>
<sequence length="405" mass="42180">MRRRLVCTLAGAVLLLGGAAGAGGLDRLDIEIGAALFDRAWIPAPASTRGDDGLGPLFDARSCAACHPRGGRAPLAFAPDGTMQGRGAVLVLARPDGTPDPVYGRRLQLDAVPGLVPEGVLGAIDTVLPDGRRARAPAPTRLAYGPLDPATGLSLRAAPDLRGRGLIDRVPEQALVEIAAGQEAAVRGRVRRILLADGRSVVGRYGWKASQPDLKSQSAEAFFLDIGMSTRLHPEPWGDCAAVQTACRAAPHGRETEGDVEIPPALLSRVVAYVAALPLPPTPRDAQGARLFAATGCAQCHRPELPLEGGGKARLFTDLLLHDLGPGLADALSEPGAAESEWRTAPLAGLADALARGTGLLHDGRANSVAAAIAWHGGQAEGSAQRFARLSARDRQRLLAYVSKL</sequence>
<evidence type="ECO:0000259" key="6">
    <source>
        <dbReference type="PROSITE" id="PS51007"/>
    </source>
</evidence>
<evidence type="ECO:0000313" key="7">
    <source>
        <dbReference type="EMBL" id="TCT07666.1"/>
    </source>
</evidence>
<dbReference type="GO" id="GO:0046872">
    <property type="term" value="F:metal ion binding"/>
    <property type="evidence" value="ECO:0007669"/>
    <property type="project" value="UniProtKB-KW"/>
</dbReference>
<evidence type="ECO:0000256" key="3">
    <source>
        <dbReference type="ARBA" id="ARBA00023004"/>
    </source>
</evidence>
<dbReference type="InterPro" id="IPR051395">
    <property type="entry name" value="Cytochrome_c_Peroxidase/MauG"/>
</dbReference>
<keyword evidence="3 4" id="KW-0408">Iron</keyword>
<keyword evidence="2 4" id="KW-0479">Metal-binding</keyword>
<dbReference type="GO" id="GO:0004130">
    <property type="term" value="F:cytochrome-c peroxidase activity"/>
    <property type="evidence" value="ECO:0007669"/>
    <property type="project" value="TreeGrafter"/>
</dbReference>
<name>A0A4R3M4A9_9HYPH</name>
<evidence type="ECO:0000256" key="2">
    <source>
        <dbReference type="ARBA" id="ARBA00022723"/>
    </source>
</evidence>
<dbReference type="RefSeq" id="WP_132028713.1">
    <property type="nucleotide sequence ID" value="NZ_SMAI01000001.1"/>
</dbReference>
<evidence type="ECO:0000256" key="4">
    <source>
        <dbReference type="PROSITE-ProRule" id="PRU00433"/>
    </source>
</evidence>
<evidence type="ECO:0000256" key="5">
    <source>
        <dbReference type="SAM" id="SignalP"/>
    </source>
</evidence>
<feature type="domain" description="Cytochrome c" evidence="6">
    <location>
        <begin position="28"/>
        <end position="278"/>
    </location>
</feature>
<proteinExistence type="predicted"/>
<comment type="caution">
    <text evidence="7">The sequence shown here is derived from an EMBL/GenBank/DDBJ whole genome shotgun (WGS) entry which is preliminary data.</text>
</comment>
<dbReference type="OrthoDB" id="9805202at2"/>
<accession>A0A4R3M4A9</accession>
<dbReference type="InterPro" id="IPR009056">
    <property type="entry name" value="Cyt_c-like_dom"/>
</dbReference>
<dbReference type="Gene3D" id="1.10.760.10">
    <property type="entry name" value="Cytochrome c-like domain"/>
    <property type="match status" value="1"/>
</dbReference>
<evidence type="ECO:0000313" key="8">
    <source>
        <dbReference type="Proteomes" id="UP000294664"/>
    </source>
</evidence>
<feature type="domain" description="Cytochrome c" evidence="6">
    <location>
        <begin position="283"/>
        <end position="405"/>
    </location>
</feature>
<dbReference type="AlphaFoldDB" id="A0A4R3M4A9"/>
<dbReference type="InterPro" id="IPR010538">
    <property type="entry name" value="DHOR"/>
</dbReference>
<keyword evidence="5" id="KW-0732">Signal</keyword>
<feature type="signal peptide" evidence="5">
    <location>
        <begin position="1"/>
        <end position="22"/>
    </location>
</feature>
<organism evidence="7 8">
    <name type="scientific">Aquabacter spiritensis</name>
    <dbReference type="NCBI Taxonomy" id="933073"/>
    <lineage>
        <taxon>Bacteria</taxon>
        <taxon>Pseudomonadati</taxon>
        <taxon>Pseudomonadota</taxon>
        <taxon>Alphaproteobacteria</taxon>
        <taxon>Hyphomicrobiales</taxon>
        <taxon>Xanthobacteraceae</taxon>
        <taxon>Aquabacter</taxon>
    </lineage>
</organism>
<gene>
    <name evidence="7" type="ORF">EDC64_101185</name>
</gene>
<reference evidence="7 8" key="1">
    <citation type="submission" date="2019-03" db="EMBL/GenBank/DDBJ databases">
        <title>Genomic Encyclopedia of Type Strains, Phase IV (KMG-IV): sequencing the most valuable type-strain genomes for metagenomic binning, comparative biology and taxonomic classification.</title>
        <authorList>
            <person name="Goeker M."/>
        </authorList>
    </citation>
    <scope>NUCLEOTIDE SEQUENCE [LARGE SCALE GENOMIC DNA]</scope>
    <source>
        <strain evidence="7 8">DSM 9035</strain>
    </source>
</reference>
<dbReference type="PANTHER" id="PTHR30600:SF4">
    <property type="entry name" value="CYTOCHROME C DOMAIN-CONTAINING PROTEIN"/>
    <property type="match status" value="1"/>
</dbReference>
<keyword evidence="1 4" id="KW-0349">Heme</keyword>
<keyword evidence="8" id="KW-1185">Reference proteome</keyword>